<reference evidence="6 7" key="1">
    <citation type="submission" date="2018-08" db="EMBL/GenBank/DDBJ databases">
        <title>Complete genome sequence of JP2-74.</title>
        <authorList>
            <person name="Wu L."/>
        </authorList>
    </citation>
    <scope>NUCLEOTIDE SEQUENCE [LARGE SCALE GENOMIC DNA]</scope>
    <source>
        <strain evidence="6 7">JP2-74</strain>
    </source>
</reference>
<keyword evidence="2" id="KW-0378">Hydrolase</keyword>
<dbReference type="GO" id="GO:0043138">
    <property type="term" value="F:3'-5' DNA helicase activity"/>
    <property type="evidence" value="ECO:0007669"/>
    <property type="project" value="TreeGrafter"/>
</dbReference>
<feature type="domain" description="Helicase ATP-binding" evidence="4">
    <location>
        <begin position="115"/>
        <end position="386"/>
    </location>
</feature>
<dbReference type="PROSITE" id="PS51193">
    <property type="entry name" value="HELICASE_ATP_BIND_2"/>
    <property type="match status" value="1"/>
</dbReference>
<dbReference type="KEGG" id="crz:D1345_00035"/>
<dbReference type="PANTHER" id="PTHR47957">
    <property type="entry name" value="ATP-DEPENDENT HELICASE HRQ1"/>
    <property type="match status" value="1"/>
</dbReference>
<dbReference type="PANTHER" id="PTHR47957:SF3">
    <property type="entry name" value="ATP-DEPENDENT HELICASE HRQ1"/>
    <property type="match status" value="1"/>
</dbReference>
<keyword evidence="1" id="KW-0547">Nucleotide-binding</keyword>
<evidence type="ECO:0000256" key="1">
    <source>
        <dbReference type="ARBA" id="ARBA00022741"/>
    </source>
</evidence>
<dbReference type="InterPro" id="IPR014001">
    <property type="entry name" value="Helicase_ATP-bd"/>
</dbReference>
<dbReference type="InterPro" id="IPR018973">
    <property type="entry name" value="MZB"/>
</dbReference>
<evidence type="ECO:0000259" key="5">
    <source>
        <dbReference type="PROSITE" id="PS51193"/>
    </source>
</evidence>
<dbReference type="InterPro" id="IPR027417">
    <property type="entry name" value="P-loop_NTPase"/>
</dbReference>
<evidence type="ECO:0000256" key="2">
    <source>
        <dbReference type="ARBA" id="ARBA00022801"/>
    </source>
</evidence>
<dbReference type="Gene3D" id="3.40.50.300">
    <property type="entry name" value="P-loop containing nucleotide triphosphate hydrolases"/>
    <property type="match status" value="2"/>
</dbReference>
<dbReference type="InterPro" id="IPR014013">
    <property type="entry name" value="Helic_SF1/SF2_ATP-bd_DinG/Rad3"/>
</dbReference>
<dbReference type="SUPFAM" id="SSF52540">
    <property type="entry name" value="P-loop containing nucleoside triphosphate hydrolases"/>
    <property type="match status" value="2"/>
</dbReference>
<dbReference type="PROSITE" id="PS51192">
    <property type="entry name" value="HELICASE_ATP_BIND_1"/>
    <property type="match status" value="1"/>
</dbReference>
<dbReference type="Pfam" id="PF09369">
    <property type="entry name" value="MZB"/>
    <property type="match status" value="1"/>
</dbReference>
<proteinExistence type="predicted"/>
<feature type="domain" description="Helicase ATP-binding" evidence="5">
    <location>
        <begin position="90"/>
        <end position="373"/>
    </location>
</feature>
<evidence type="ECO:0000313" key="7">
    <source>
        <dbReference type="Proteomes" id="UP000259465"/>
    </source>
</evidence>
<dbReference type="GO" id="GO:0005524">
    <property type="term" value="F:ATP binding"/>
    <property type="evidence" value="ECO:0007669"/>
    <property type="project" value="UniProtKB-KW"/>
</dbReference>
<protein>
    <submittedName>
        <fullName evidence="6">DUF1998 domain-containing protein</fullName>
    </submittedName>
</protein>
<evidence type="ECO:0000313" key="6">
    <source>
        <dbReference type="EMBL" id="AXT44692.1"/>
    </source>
</evidence>
<organism evidence="6 7">
    <name type="scientific">Chromobacterium rhizoryzae</name>
    <dbReference type="NCBI Taxonomy" id="1778675"/>
    <lineage>
        <taxon>Bacteria</taxon>
        <taxon>Pseudomonadati</taxon>
        <taxon>Pseudomonadota</taxon>
        <taxon>Betaproteobacteria</taxon>
        <taxon>Neisseriales</taxon>
        <taxon>Chromobacteriaceae</taxon>
        <taxon>Chromobacterium</taxon>
    </lineage>
</organism>
<accession>A0AAD0RLC9</accession>
<dbReference type="InterPro" id="IPR001650">
    <property type="entry name" value="Helicase_C-like"/>
</dbReference>
<dbReference type="GO" id="GO:0006289">
    <property type="term" value="P:nucleotide-excision repair"/>
    <property type="evidence" value="ECO:0007669"/>
    <property type="project" value="TreeGrafter"/>
</dbReference>
<keyword evidence="3" id="KW-0067">ATP-binding</keyword>
<dbReference type="GO" id="GO:0016787">
    <property type="term" value="F:hydrolase activity"/>
    <property type="evidence" value="ECO:0007669"/>
    <property type="project" value="UniProtKB-KW"/>
</dbReference>
<sequence length="1747" mass="194722">MPHRPWMHPGDFEVNAQNYSIKSVHETLLKTFHQYLSAQYHIWDEWLISERNRILEEVGNTFQEPRLEATPHYASGHPYSDLQIPDEAKAILTFASNDASTGIPKMAYSHQCRAIETFVTGKDLIVATGTGSGKTESFLMPIMSSLAIESTQRPKSWAMPAMRALLLYPMNALVNDQLGRLRRLFGNQGVREALRGKNKRGPTFGMYTSRSPYPGLRTKKKDRDRVVGELTKLYIEGMTDNYRERLQKEGKWPSKDLDGFLSRDLKTDPSDTELITRHEMQDAAPDLLVTNYSMLEYMMLRPIEAPIFDKTSAWLLADEKNYLTIVLDEAHMYRGSGGAEVAYLLRRLQSRLGISRDRIRFILTSASLGSSTEAMAEIKDFAAKLTGGNAAGFELVTGDLITRSGGAPASSRVQKTFSEFDYSSLLDTTTGLAQAHTNLMALASSLDITLDKPPLEKEGLQQFAFDLLNKLPVAALVAERLTKYPSTLAACAEVAFPVPEGRDHAAEALLALMAFARDQETARPFCPIRSHLFFRGLPGLYACTNVECGKSDSSGVPHSLGRLHPNETLRCECGARVYELLTHRSCGASYLRAFMQGADGNFLWHQPSNGTWTENQLAEAQFYVVQESELDEVRGNVVWLHTPTGQLVSERPAGAAKGHYLALLRPDTPTRDRGRTVMSFKGDCPACDQRTRPDAPLAMDLATKGEAPFAHIVRAQVATQPVTRIPTMQAPNGGRKTIVFSDGRQKAARLARDIPREIELDVFRQTLFMAAKALEEIGKEARLDDHIYTAFLKCLHEHNLRFFDGDDRRYLDDDLNKFVSFYDGDLELALGDRLTPPPSFWAILLKQLGTPFYSISALTLGYVAPTKSARARILKESSNIPPEDLDAIIIAWIQRLLTRFAFDRDMADGVREQASRYKLRPASAADGFSKLQREVLTMKGLNTDKLAECFAKNLCESKPDGTVYLSPRYLVLRSALNEKWGQCEQCKTISPALIRGHCPNCMSPGAILVDPNNTSYLRARKGFWRDPVAKAASGTLSPMNIDVQEHSAQLSYKDADNPSPTTEIFERQFRDILRPDERAVDVLSCTTTMEVGIDIGSLIAVSMRNVPPMRQNYQQRAGRAGRRGSAVSTVVTYAQSGAHDAYYFRNPDKMLSGDPPRPVLDTSNQRIAVRHVFAQLMQDFFRPLAGNSKSSDIFTALGDTWSFFTADAPTSFAAFKNWVWNSDEGRQSLDRSQLWLPNGLDSRKVAESMIAELETRAPKSQEGLESSFIEFLFARGLLPSYAFPTDICSFQIQEHAPGAHGDFRVVEQAQQGLNIALSEYAPGRLVVLNKKTYRVGTVAASGPDTEVNRAAALFDQGKVYRHCTQCSYTAGFILGDDGSKLCPQCGAESLRTMTVIRPEIVFPSKRREIDEFDDEQVFSQVSQAQLPLPDEERRIETESFGENGGLAPRRQQRLVVVNEGDPDAAEVGFRVCTKCGKVLAESEREGPHYRDYYIRNFGTGYPARCDGEFQRVFLGYAFTSDILLLRVALAKPLRFGIASRRNRKPLEDALQTLCEALTLSIGRVLDIDPREVSAGYRFGNDGTSDFADIFIYDTLSGGAGYALQAGKFFGEIFEQAKQLMTDCTCPTSCENCLRHYGNRFNHSSLDRHLGLDLAKYIELGEVPGELSAEQQLEVLKPLVELVQLTGWEVMNDDRGVQVMCRGMRFHLAACPSLRACDPKVQSNGLTVLTFTSYELTRDLPSAFAELK</sequence>
<dbReference type="Pfam" id="PF00271">
    <property type="entry name" value="Helicase_C"/>
    <property type="match status" value="1"/>
</dbReference>
<gene>
    <name evidence="6" type="ORF">D1345_00035</name>
</gene>
<name>A0AAD0RLC9_9NEIS</name>
<evidence type="ECO:0000256" key="3">
    <source>
        <dbReference type="ARBA" id="ARBA00022840"/>
    </source>
</evidence>
<dbReference type="GO" id="GO:0036297">
    <property type="term" value="P:interstrand cross-link repair"/>
    <property type="evidence" value="ECO:0007669"/>
    <property type="project" value="TreeGrafter"/>
</dbReference>
<dbReference type="Proteomes" id="UP000259465">
    <property type="component" value="Chromosome"/>
</dbReference>
<dbReference type="GO" id="GO:0003676">
    <property type="term" value="F:nucleic acid binding"/>
    <property type="evidence" value="ECO:0007669"/>
    <property type="project" value="InterPro"/>
</dbReference>
<evidence type="ECO:0000259" key="4">
    <source>
        <dbReference type="PROSITE" id="PS51192"/>
    </source>
</evidence>
<dbReference type="Pfam" id="PF00270">
    <property type="entry name" value="DEAD"/>
    <property type="match status" value="1"/>
</dbReference>
<dbReference type="InterPro" id="IPR011545">
    <property type="entry name" value="DEAD/DEAH_box_helicase_dom"/>
</dbReference>
<dbReference type="SMART" id="SM00487">
    <property type="entry name" value="DEXDc"/>
    <property type="match status" value="1"/>
</dbReference>
<keyword evidence="7" id="KW-1185">Reference proteome</keyword>
<dbReference type="SMART" id="SM00490">
    <property type="entry name" value="HELICc"/>
    <property type="match status" value="1"/>
</dbReference>
<dbReference type="EMBL" id="CP031968">
    <property type="protein sequence ID" value="AXT44692.1"/>
    <property type="molecule type" value="Genomic_DNA"/>
</dbReference>